<dbReference type="AlphaFoldDB" id="A0A0M4G897"/>
<organism evidence="1 2">
    <name type="scientific">Bacillus gobiensis</name>
    <dbReference type="NCBI Taxonomy" id="1441095"/>
    <lineage>
        <taxon>Bacteria</taxon>
        <taxon>Bacillati</taxon>
        <taxon>Bacillota</taxon>
        <taxon>Bacilli</taxon>
        <taxon>Bacillales</taxon>
        <taxon>Bacillaceae</taxon>
        <taxon>Bacillus</taxon>
    </lineage>
</organism>
<evidence type="ECO:0000313" key="1">
    <source>
        <dbReference type="EMBL" id="ALC81378.1"/>
    </source>
</evidence>
<dbReference type="Proteomes" id="UP000067625">
    <property type="component" value="Chromosome"/>
</dbReference>
<reference evidence="1 2" key="2">
    <citation type="journal article" date="2016" name="Int. J. Syst. Evol. Microbiol.">
        <title>Bacillus gobiensis sp. nov., isolated from a soil sample.</title>
        <authorList>
            <person name="Liu B."/>
            <person name="Liu G.H."/>
            <person name="Cetin S."/>
            <person name="Schumann P."/>
            <person name="Pan Z.Z."/>
            <person name="Chen Q.Q."/>
        </authorList>
    </citation>
    <scope>NUCLEOTIDE SEQUENCE [LARGE SCALE GENOMIC DNA]</scope>
    <source>
        <strain evidence="1 2">FJAT-4402</strain>
    </source>
</reference>
<proteinExistence type="predicted"/>
<accession>A0A0M4G897</accession>
<dbReference type="RefSeq" id="WP_053603135.1">
    <property type="nucleotide sequence ID" value="NZ_CP012600.1"/>
</dbReference>
<dbReference type="EMBL" id="CP012600">
    <property type="protein sequence ID" value="ALC81378.1"/>
    <property type="molecule type" value="Genomic_DNA"/>
</dbReference>
<dbReference type="STRING" id="1441095.AM592_07045"/>
<dbReference type="PATRIC" id="fig|1441095.3.peg.1555"/>
<evidence type="ECO:0000313" key="2">
    <source>
        <dbReference type="Proteomes" id="UP000067625"/>
    </source>
</evidence>
<reference evidence="2" key="1">
    <citation type="submission" date="2015-08" db="EMBL/GenBank/DDBJ databases">
        <title>Genome sequencing project for genomic taxonomy and phylogenomics of Bacillus-like bacteria.</title>
        <authorList>
            <person name="Liu B."/>
            <person name="Wang J."/>
            <person name="Zhu Y."/>
            <person name="Liu G."/>
            <person name="Chen Q."/>
            <person name="Chen Z."/>
            <person name="Lan J."/>
            <person name="Che J."/>
            <person name="Ge C."/>
            <person name="Shi H."/>
            <person name="Pan Z."/>
            <person name="Liu X."/>
        </authorList>
    </citation>
    <scope>NUCLEOTIDE SEQUENCE [LARGE SCALE GENOMIC DNA]</scope>
    <source>
        <strain evidence="2">FJAT-4402</strain>
    </source>
</reference>
<protein>
    <recommendedName>
        <fullName evidence="3">SHSP domain-containing protein</fullName>
    </recommendedName>
</protein>
<dbReference type="InterPro" id="IPR008978">
    <property type="entry name" value="HSP20-like_chaperone"/>
</dbReference>
<keyword evidence="2" id="KW-1185">Reference proteome</keyword>
<evidence type="ECO:0008006" key="3">
    <source>
        <dbReference type="Google" id="ProtNLM"/>
    </source>
</evidence>
<dbReference type="Gene3D" id="2.60.40.790">
    <property type="match status" value="1"/>
</dbReference>
<gene>
    <name evidence="1" type="ORF">AM592_07045</name>
</gene>
<sequence length="143" mass="16433">MSQDKNENSQKDVQKLGNYLSKAVEDFFYSSPFHELLNGFQNIVSNQLNNAMASTEIREDETFLYVDVHVPDSFVNGEILVEVKSRYLHLSMRETVKHSESNYQKISSMAKSILLPYPVIQESMSTSWPNQNTMVISFEKTKA</sequence>
<name>A0A0M4G897_9BACI</name>